<organism evidence="5 6">
    <name type="scientific">Thermothielavioides terrestris (strain ATCC 38088 / NRRL 8126)</name>
    <name type="common">Thielavia terrestris</name>
    <dbReference type="NCBI Taxonomy" id="578455"/>
    <lineage>
        <taxon>Eukaryota</taxon>
        <taxon>Fungi</taxon>
        <taxon>Dikarya</taxon>
        <taxon>Ascomycota</taxon>
        <taxon>Pezizomycotina</taxon>
        <taxon>Sordariomycetes</taxon>
        <taxon>Sordariomycetidae</taxon>
        <taxon>Sordariales</taxon>
        <taxon>Chaetomiaceae</taxon>
        <taxon>Thermothielavioides</taxon>
        <taxon>Thermothielavioides terrestris</taxon>
    </lineage>
</organism>
<dbReference type="PROSITE" id="PS51015">
    <property type="entry name" value="YDG"/>
    <property type="match status" value="1"/>
</dbReference>
<dbReference type="STRING" id="578455.G2R6U3"/>
<keyword evidence="6" id="KW-1185">Reference proteome</keyword>
<evidence type="ECO:0000256" key="2">
    <source>
        <dbReference type="PROSITE-ProRule" id="PRU00358"/>
    </source>
</evidence>
<dbReference type="Proteomes" id="UP000008181">
    <property type="component" value="Chromosome 3"/>
</dbReference>
<comment type="subcellular location">
    <subcellularLocation>
        <location evidence="2">Nucleus</location>
    </subcellularLocation>
</comment>
<dbReference type="RefSeq" id="XP_003654857.1">
    <property type="nucleotide sequence ID" value="XM_003654809.1"/>
</dbReference>
<dbReference type="eggNOG" id="ENOG502QRDQ">
    <property type="taxonomic scope" value="Eukaryota"/>
</dbReference>
<evidence type="ECO:0000256" key="3">
    <source>
        <dbReference type="SAM" id="MobiDB-lite"/>
    </source>
</evidence>
<dbReference type="InterPro" id="IPR015947">
    <property type="entry name" value="PUA-like_sf"/>
</dbReference>
<dbReference type="GeneID" id="11518646"/>
<keyword evidence="1 2" id="KW-0539">Nucleus</keyword>
<dbReference type="PANTHER" id="PTHR14140:SF27">
    <property type="entry name" value="OS04G0289800 PROTEIN"/>
    <property type="match status" value="1"/>
</dbReference>
<evidence type="ECO:0000313" key="6">
    <source>
        <dbReference type="Proteomes" id="UP000008181"/>
    </source>
</evidence>
<accession>G2R6U3</accession>
<dbReference type="GO" id="GO:0061630">
    <property type="term" value="F:ubiquitin protein ligase activity"/>
    <property type="evidence" value="ECO:0007669"/>
    <property type="project" value="TreeGrafter"/>
</dbReference>
<dbReference type="AlphaFoldDB" id="G2R6U3"/>
<name>G2R6U3_THETT</name>
<evidence type="ECO:0000256" key="1">
    <source>
        <dbReference type="ARBA" id="ARBA00023242"/>
    </source>
</evidence>
<dbReference type="Pfam" id="PF02182">
    <property type="entry name" value="SAD_SRA"/>
    <property type="match status" value="1"/>
</dbReference>
<evidence type="ECO:0000259" key="4">
    <source>
        <dbReference type="PROSITE" id="PS51015"/>
    </source>
</evidence>
<feature type="region of interest" description="Disordered" evidence="3">
    <location>
        <begin position="1"/>
        <end position="50"/>
    </location>
</feature>
<dbReference type="InterPro" id="IPR045134">
    <property type="entry name" value="UHRF1/2-like"/>
</dbReference>
<dbReference type="GO" id="GO:0005634">
    <property type="term" value="C:nucleus"/>
    <property type="evidence" value="ECO:0007669"/>
    <property type="project" value="UniProtKB-SubCell"/>
</dbReference>
<dbReference type="InterPro" id="IPR036987">
    <property type="entry name" value="SRA-YDG_sf"/>
</dbReference>
<dbReference type="InterPro" id="IPR003105">
    <property type="entry name" value="SRA_YDG"/>
</dbReference>
<dbReference type="SMART" id="SM00466">
    <property type="entry name" value="SRA"/>
    <property type="match status" value="1"/>
</dbReference>
<dbReference type="Gene3D" id="2.30.280.10">
    <property type="entry name" value="SRA-YDG"/>
    <property type="match status" value="1"/>
</dbReference>
<protein>
    <recommendedName>
        <fullName evidence="4">YDG domain-containing protein</fullName>
    </recommendedName>
</protein>
<dbReference type="OrthoDB" id="2270193at2759"/>
<dbReference type="GO" id="GO:0044027">
    <property type="term" value="P:negative regulation of gene expression via chromosomal CpG island methylation"/>
    <property type="evidence" value="ECO:0007669"/>
    <property type="project" value="TreeGrafter"/>
</dbReference>
<dbReference type="KEGG" id="ttt:THITE_2151093"/>
<sequence length="520" mass="53127">MAEVPVSVSGSVRAQSAPGVGGAVPGGAVPAAPSGLANPANPQSPAPANSASAAASTAAAATAAAPAAATAPAAIPARANNTTVRAWTGSLEQGRMQICGLIARSRRHHQEGNVPEAELHNRREDVRAFLWYLEFQYSGPISQLRARQNMIDKALQLLFKDTHREYVPADISRTAATVFALFDRANWGAGGNNTNSAANAANAAAAAAAAATIAPTSTANTASTNAGPSSAAPANAVSANAAPAHAAPANAVPANAVPANAVPANAAPANAAPANAAPANVASTANNAVSAPVPAPGSNTDANGNRLPPANHPIWGTNGIMHGMYMVRGPGNRPTYRYDPRYMHQKRDARVIGANGLVPGAWWPLQALAVFHGAHGQTIRGISGSATQGAFSIVISGRARATYAHLDADNGHTVQYASDSPAAAPSSDTRALQTSLRTGAPVRVLRGAGARAHALAPPVGIRYDGLYRVVASRRAPDHRGEECLVFRLVREPGQLPLAQICAASPTPAQIRAERRLRRGY</sequence>
<dbReference type="GO" id="GO:0016567">
    <property type="term" value="P:protein ubiquitination"/>
    <property type="evidence" value="ECO:0007669"/>
    <property type="project" value="TreeGrafter"/>
</dbReference>
<dbReference type="SUPFAM" id="SSF88697">
    <property type="entry name" value="PUA domain-like"/>
    <property type="match status" value="1"/>
</dbReference>
<gene>
    <name evidence="5" type="ORF">THITE_2151093</name>
</gene>
<evidence type="ECO:0000313" key="5">
    <source>
        <dbReference type="EMBL" id="AEO68521.1"/>
    </source>
</evidence>
<feature type="domain" description="YDG" evidence="4">
    <location>
        <begin position="352"/>
        <end position="490"/>
    </location>
</feature>
<dbReference type="HOGENOM" id="CLU_033920_0_0_1"/>
<reference evidence="5 6" key="1">
    <citation type="journal article" date="2011" name="Nat. Biotechnol.">
        <title>Comparative genomic analysis of the thermophilic biomass-degrading fungi Myceliophthora thermophila and Thielavia terrestris.</title>
        <authorList>
            <person name="Berka R.M."/>
            <person name="Grigoriev I.V."/>
            <person name="Otillar R."/>
            <person name="Salamov A."/>
            <person name="Grimwood J."/>
            <person name="Reid I."/>
            <person name="Ishmael N."/>
            <person name="John T."/>
            <person name="Darmond C."/>
            <person name="Moisan M.-C."/>
            <person name="Henrissat B."/>
            <person name="Coutinho P.M."/>
            <person name="Lombard V."/>
            <person name="Natvig D.O."/>
            <person name="Lindquist E."/>
            <person name="Schmutz J."/>
            <person name="Lucas S."/>
            <person name="Harris P."/>
            <person name="Powlowski J."/>
            <person name="Bellemare A."/>
            <person name="Taylor D."/>
            <person name="Butler G."/>
            <person name="de Vries R.P."/>
            <person name="Allijn I.E."/>
            <person name="van den Brink J."/>
            <person name="Ushinsky S."/>
            <person name="Storms R."/>
            <person name="Powell A.J."/>
            <person name="Paulsen I.T."/>
            <person name="Elbourne L.D.H."/>
            <person name="Baker S.E."/>
            <person name="Magnuson J."/>
            <person name="LaBoissiere S."/>
            <person name="Clutterbuck A.J."/>
            <person name="Martinez D."/>
            <person name="Wogulis M."/>
            <person name="de Leon A.L."/>
            <person name="Rey M.W."/>
            <person name="Tsang A."/>
        </authorList>
    </citation>
    <scope>NUCLEOTIDE SEQUENCE [LARGE SCALE GENOMIC DNA]</scope>
    <source>
        <strain evidence="6">ATCC 38088 / NRRL 8126</strain>
    </source>
</reference>
<proteinExistence type="predicted"/>
<dbReference type="PANTHER" id="PTHR14140">
    <property type="entry name" value="E3 UBIQUITIN-PROTEIN LIGASE UHRF-RELATED"/>
    <property type="match status" value="1"/>
</dbReference>
<feature type="compositionally biased region" description="Low complexity" evidence="3">
    <location>
        <begin position="26"/>
        <end position="50"/>
    </location>
</feature>
<dbReference type="EMBL" id="CP003011">
    <property type="protein sequence ID" value="AEO68521.1"/>
    <property type="molecule type" value="Genomic_DNA"/>
</dbReference>